<reference evidence="5 6" key="1">
    <citation type="journal article" date="2014" name="Int. J. Syst. Evol. Microbiol.">
        <title>Methanobacterium paludis sp. nov. and a novel strain of Methanobacterium lacus isolated from northern peatlands.</title>
        <authorList>
            <person name="Cadillo-Quiroz H."/>
            <person name="Brauer S.L."/>
            <person name="Goodson N."/>
            <person name="Yavitt J.B."/>
            <person name="Zinder S.H."/>
        </authorList>
    </citation>
    <scope>NUCLEOTIDE SEQUENCE [LARGE SCALE GENOMIC DNA]</scope>
    <source>
        <strain evidence="6">DSM 25820 / JCM 18151 / SWAN1</strain>
    </source>
</reference>
<dbReference type="EC" id="3.1.3.12" evidence="4"/>
<comment type="catalytic activity">
    <reaction evidence="4">
        <text>alpha,alpha-trehalose 6-phosphate + H2O = alpha,alpha-trehalose + phosphate</text>
        <dbReference type="Rhea" id="RHEA:23420"/>
        <dbReference type="ChEBI" id="CHEBI:15377"/>
        <dbReference type="ChEBI" id="CHEBI:16551"/>
        <dbReference type="ChEBI" id="CHEBI:43474"/>
        <dbReference type="ChEBI" id="CHEBI:58429"/>
        <dbReference type="EC" id="3.1.3.12"/>
    </reaction>
</comment>
<comment type="function">
    <text evidence="4">Removes the phosphate from trehalose 6-phosphate to produce free trehalose.</text>
</comment>
<dbReference type="GO" id="GO:0005992">
    <property type="term" value="P:trehalose biosynthetic process"/>
    <property type="evidence" value="ECO:0007669"/>
    <property type="project" value="UniProtKB-UniPathway"/>
</dbReference>
<keyword evidence="6" id="KW-1185">Reference proteome</keyword>
<gene>
    <name evidence="5" type="ordered locus">MSWAN_1541</name>
</gene>
<dbReference type="InterPro" id="IPR006379">
    <property type="entry name" value="HAD-SF_hydro_IIB"/>
</dbReference>
<comment type="cofactor">
    <cofactor evidence="4">
        <name>Mg(2+)</name>
        <dbReference type="ChEBI" id="CHEBI:18420"/>
    </cofactor>
</comment>
<comment type="similarity">
    <text evidence="2 4">Belongs to the trehalose phosphatase family.</text>
</comment>
<proteinExistence type="inferred from homology"/>
<dbReference type="OrthoDB" id="70105at2157"/>
<dbReference type="NCBIfam" id="TIGR00685">
    <property type="entry name" value="T6PP"/>
    <property type="match status" value="1"/>
</dbReference>
<dbReference type="PANTHER" id="PTHR43768:SF3">
    <property type="entry name" value="TREHALOSE 6-PHOSPHATE PHOSPHATASE"/>
    <property type="match status" value="1"/>
</dbReference>
<dbReference type="KEGG" id="mew:MSWAN_1541"/>
<dbReference type="GO" id="GO:0046872">
    <property type="term" value="F:metal ion binding"/>
    <property type="evidence" value="ECO:0007669"/>
    <property type="project" value="UniProtKB-KW"/>
</dbReference>
<keyword evidence="4" id="KW-0460">Magnesium</keyword>
<evidence type="ECO:0000256" key="3">
    <source>
        <dbReference type="ARBA" id="ARBA00022801"/>
    </source>
</evidence>
<evidence type="ECO:0000313" key="6">
    <source>
        <dbReference type="Proteomes" id="UP000009231"/>
    </source>
</evidence>
<dbReference type="InterPro" id="IPR044651">
    <property type="entry name" value="OTSB-like"/>
</dbReference>
<evidence type="ECO:0000256" key="1">
    <source>
        <dbReference type="ARBA" id="ARBA00005199"/>
    </source>
</evidence>
<dbReference type="HOGENOM" id="CLU_037265_0_0_2"/>
<dbReference type="InterPro" id="IPR023214">
    <property type="entry name" value="HAD_sf"/>
</dbReference>
<name>F6D8C1_METPW</name>
<evidence type="ECO:0000256" key="4">
    <source>
        <dbReference type="RuleBase" id="RU361117"/>
    </source>
</evidence>
<dbReference type="eggNOG" id="arCOG01216">
    <property type="taxonomic scope" value="Archaea"/>
</dbReference>
<dbReference type="Pfam" id="PF02358">
    <property type="entry name" value="Trehalose_PPase"/>
    <property type="match status" value="1"/>
</dbReference>
<dbReference type="Gene3D" id="3.40.50.1000">
    <property type="entry name" value="HAD superfamily/HAD-like"/>
    <property type="match status" value="1"/>
</dbReference>
<keyword evidence="3 4" id="KW-0378">Hydrolase</keyword>
<protein>
    <recommendedName>
        <fullName evidence="4">Trehalose 6-phosphate phosphatase</fullName>
        <ecNumber evidence="4">3.1.3.12</ecNumber>
    </recommendedName>
</protein>
<dbReference type="AlphaFoldDB" id="F6D8C1"/>
<sequence length="275" mass="31399">MIVKYLFSHLKEFEKFKNDPKTAVITDIDGTISQIASKPDEAVVTPEMGNILTRLADKFKLVAVISGRPVRDAQKIVGVDNLLYVGSHGLEYMKNGKIHVEEEIERYVPIIKEVACKLEEEDSCNIEGVLFEDKGLCFSIHYRLCKEPEKAREIILDSLEDALKTTKNDNRCGNLKIKEGRKIVEIRPPIGYDKGTILEKITSENHVEKLVYFGDDITDNDAFSKLNQLKCENKLDGESVLVLSEEIPDYLKKNVSFFVEDVDEVHKFFKWLLND</sequence>
<evidence type="ECO:0000256" key="2">
    <source>
        <dbReference type="ARBA" id="ARBA00008770"/>
    </source>
</evidence>
<dbReference type="InterPro" id="IPR003337">
    <property type="entry name" value="Trehalose_PPase"/>
</dbReference>
<dbReference type="InterPro" id="IPR036412">
    <property type="entry name" value="HAD-like_sf"/>
</dbReference>
<dbReference type="PANTHER" id="PTHR43768">
    <property type="entry name" value="TREHALOSE 6-PHOSPHATE PHOSPHATASE"/>
    <property type="match status" value="1"/>
</dbReference>
<dbReference type="GO" id="GO:0004805">
    <property type="term" value="F:trehalose-phosphatase activity"/>
    <property type="evidence" value="ECO:0007669"/>
    <property type="project" value="UniProtKB-EC"/>
</dbReference>
<dbReference type="Gene3D" id="3.30.70.1020">
    <property type="entry name" value="Trehalose-6-phosphate phosphatase related protein, domain 2"/>
    <property type="match status" value="1"/>
</dbReference>
<accession>F6D8C1</accession>
<dbReference type="NCBIfam" id="TIGR01484">
    <property type="entry name" value="HAD-SF-IIB"/>
    <property type="match status" value="1"/>
</dbReference>
<dbReference type="SUPFAM" id="SSF56784">
    <property type="entry name" value="HAD-like"/>
    <property type="match status" value="1"/>
</dbReference>
<dbReference type="EMBL" id="CP002772">
    <property type="protein sequence ID" value="AEG18555.1"/>
    <property type="molecule type" value="Genomic_DNA"/>
</dbReference>
<evidence type="ECO:0000313" key="5">
    <source>
        <dbReference type="EMBL" id="AEG18555.1"/>
    </source>
</evidence>
<comment type="pathway">
    <text evidence="1 4">Glycan biosynthesis; trehalose biosynthesis.</text>
</comment>
<organism evidence="5 6">
    <name type="scientific">Methanobacterium paludis (strain DSM 25820 / JCM 18151 / SWAN1)</name>
    <dbReference type="NCBI Taxonomy" id="868131"/>
    <lineage>
        <taxon>Archaea</taxon>
        <taxon>Methanobacteriati</taxon>
        <taxon>Methanobacteriota</taxon>
        <taxon>Methanomada group</taxon>
        <taxon>Methanobacteria</taxon>
        <taxon>Methanobacteriales</taxon>
        <taxon>Methanobacteriaceae</taxon>
        <taxon>Methanobacterium</taxon>
    </lineage>
</organism>
<dbReference type="Proteomes" id="UP000009231">
    <property type="component" value="Chromosome"/>
</dbReference>
<keyword evidence="4" id="KW-0479">Metal-binding</keyword>
<dbReference type="UniPathway" id="UPA00299"/>